<feature type="transmembrane region" description="Helical" evidence="7">
    <location>
        <begin position="53"/>
        <end position="74"/>
    </location>
</feature>
<organism evidence="8 9">
    <name type="scientific">Cyanomargarita calcarea GSE-NOS-MK-12-04C</name>
    <dbReference type="NCBI Taxonomy" id="2839659"/>
    <lineage>
        <taxon>Bacteria</taxon>
        <taxon>Bacillati</taxon>
        <taxon>Cyanobacteriota</taxon>
        <taxon>Cyanophyceae</taxon>
        <taxon>Nostocales</taxon>
        <taxon>Cyanomargaritaceae</taxon>
        <taxon>Cyanomargarita</taxon>
    </lineage>
</organism>
<dbReference type="Pfam" id="PF13440">
    <property type="entry name" value="Polysacc_synt_3"/>
    <property type="match status" value="1"/>
</dbReference>
<name>A0A951QNH7_9CYAN</name>
<accession>A0A951QNH7</accession>
<feature type="transmembrane region" description="Helical" evidence="7">
    <location>
        <begin position="156"/>
        <end position="176"/>
    </location>
</feature>
<comment type="caution">
    <text evidence="8">The sequence shown here is derived from an EMBL/GenBank/DDBJ whole genome shotgun (WGS) entry which is preliminary data.</text>
</comment>
<sequence>MKLIQGLIANLKQKLSSQFIRNLGWLGMAQIVYRAFRIILVIVTARYLTRYDYGLGAIVLAVREFAIAFCDIGIGAKLIQAEEKELKVLCNSAYWLNWIVFIGLFFIQCVASFPVAWFFKNNDLILPICVSGVAYLFWPISGINKTLIQRENRFKIIAITESVLNFVSMIIGGVAAVCGMGVWVYVLGGVIVAPIEGMIFLSKHSWRPTTGFTTKHWRELFTFGKNILGVSLLRTLRNNLDYLIVGRFLGIDELGKYFFGFNAALGISLSIISAINSAILPHLCAARSKGTEFKKTYFNSLRNISFIIVPLVLLQSSLAPFYVPIVFGKQWISAIPILILICLSAIPRAFADATSQLLVAIGKPHLDLYWNVLFTSIFAGALFIGVRWQGIGVATSVLVVHVICLPLYTLWATRFVFPKVS</sequence>
<keyword evidence="4 7" id="KW-0812">Transmembrane</keyword>
<dbReference type="InterPro" id="IPR050833">
    <property type="entry name" value="Poly_Biosynth_Transport"/>
</dbReference>
<dbReference type="PANTHER" id="PTHR30250:SF10">
    <property type="entry name" value="LIPOPOLYSACCHARIDE BIOSYNTHESIS PROTEIN WZXC"/>
    <property type="match status" value="1"/>
</dbReference>
<feature type="transmembrane region" description="Helical" evidence="7">
    <location>
        <begin position="23"/>
        <end position="47"/>
    </location>
</feature>
<feature type="transmembrane region" description="Helical" evidence="7">
    <location>
        <begin position="257"/>
        <end position="283"/>
    </location>
</feature>
<comment type="subcellular location">
    <subcellularLocation>
        <location evidence="1">Cell membrane</location>
        <topology evidence="1">Multi-pass membrane protein</topology>
    </subcellularLocation>
</comment>
<evidence type="ECO:0000313" key="9">
    <source>
        <dbReference type="Proteomes" id="UP000729701"/>
    </source>
</evidence>
<feature type="transmembrane region" description="Helical" evidence="7">
    <location>
        <begin position="304"/>
        <end position="325"/>
    </location>
</feature>
<evidence type="ECO:0000313" key="8">
    <source>
        <dbReference type="EMBL" id="MBW4669066.1"/>
    </source>
</evidence>
<feature type="transmembrane region" description="Helical" evidence="7">
    <location>
        <begin position="95"/>
        <end position="118"/>
    </location>
</feature>
<keyword evidence="6 7" id="KW-0472">Membrane</keyword>
<reference evidence="8" key="1">
    <citation type="submission" date="2021-05" db="EMBL/GenBank/DDBJ databases">
        <authorList>
            <person name="Pietrasiak N."/>
            <person name="Ward R."/>
            <person name="Stajich J.E."/>
            <person name="Kurbessoian T."/>
        </authorList>
    </citation>
    <scope>NUCLEOTIDE SEQUENCE</scope>
    <source>
        <strain evidence="8">GSE-NOS-MK-12-04C</strain>
    </source>
</reference>
<feature type="transmembrane region" description="Helical" evidence="7">
    <location>
        <begin position="368"/>
        <end position="385"/>
    </location>
</feature>
<evidence type="ECO:0000256" key="3">
    <source>
        <dbReference type="ARBA" id="ARBA00022475"/>
    </source>
</evidence>
<dbReference type="Proteomes" id="UP000729701">
    <property type="component" value="Unassembled WGS sequence"/>
</dbReference>
<evidence type="ECO:0000256" key="4">
    <source>
        <dbReference type="ARBA" id="ARBA00022692"/>
    </source>
</evidence>
<reference evidence="8" key="2">
    <citation type="journal article" date="2022" name="Microbiol. Resour. Announc.">
        <title>Metagenome Sequencing to Explore Phylogenomics of Terrestrial Cyanobacteria.</title>
        <authorList>
            <person name="Ward R.D."/>
            <person name="Stajich J.E."/>
            <person name="Johansen J.R."/>
            <person name="Huntemann M."/>
            <person name="Clum A."/>
            <person name="Foster B."/>
            <person name="Foster B."/>
            <person name="Roux S."/>
            <person name="Palaniappan K."/>
            <person name="Varghese N."/>
            <person name="Mukherjee S."/>
            <person name="Reddy T.B.K."/>
            <person name="Daum C."/>
            <person name="Copeland A."/>
            <person name="Chen I.A."/>
            <person name="Ivanova N.N."/>
            <person name="Kyrpides N.C."/>
            <person name="Shapiro N."/>
            <person name="Eloe-Fadrosh E.A."/>
            <person name="Pietrasiak N."/>
        </authorList>
    </citation>
    <scope>NUCLEOTIDE SEQUENCE</scope>
    <source>
        <strain evidence="8">GSE-NOS-MK-12-04C</strain>
    </source>
</reference>
<protein>
    <submittedName>
        <fullName evidence="8">Lipopolysaccharide biosynthesis protein</fullName>
    </submittedName>
</protein>
<dbReference type="PANTHER" id="PTHR30250">
    <property type="entry name" value="PST FAMILY PREDICTED COLANIC ACID TRANSPORTER"/>
    <property type="match status" value="1"/>
</dbReference>
<evidence type="ECO:0000256" key="2">
    <source>
        <dbReference type="ARBA" id="ARBA00007430"/>
    </source>
</evidence>
<evidence type="ECO:0000256" key="5">
    <source>
        <dbReference type="ARBA" id="ARBA00022989"/>
    </source>
</evidence>
<evidence type="ECO:0000256" key="7">
    <source>
        <dbReference type="SAM" id="Phobius"/>
    </source>
</evidence>
<keyword evidence="5 7" id="KW-1133">Transmembrane helix</keyword>
<dbReference type="CDD" id="cd13127">
    <property type="entry name" value="MATE_tuaB_like"/>
    <property type="match status" value="1"/>
</dbReference>
<proteinExistence type="inferred from homology"/>
<feature type="transmembrane region" description="Helical" evidence="7">
    <location>
        <begin position="391"/>
        <end position="411"/>
    </location>
</feature>
<evidence type="ECO:0000256" key="1">
    <source>
        <dbReference type="ARBA" id="ARBA00004651"/>
    </source>
</evidence>
<feature type="transmembrane region" description="Helical" evidence="7">
    <location>
        <begin position="124"/>
        <end position="144"/>
    </location>
</feature>
<gene>
    <name evidence="8" type="ORF">KME60_16980</name>
</gene>
<dbReference type="EMBL" id="JAHHGZ010000017">
    <property type="protein sequence ID" value="MBW4669066.1"/>
    <property type="molecule type" value="Genomic_DNA"/>
</dbReference>
<dbReference type="GO" id="GO:0005886">
    <property type="term" value="C:plasma membrane"/>
    <property type="evidence" value="ECO:0007669"/>
    <property type="project" value="UniProtKB-SubCell"/>
</dbReference>
<comment type="similarity">
    <text evidence="2">Belongs to the polysaccharide synthase family.</text>
</comment>
<feature type="transmembrane region" description="Helical" evidence="7">
    <location>
        <begin position="331"/>
        <end position="347"/>
    </location>
</feature>
<dbReference type="AlphaFoldDB" id="A0A951QNH7"/>
<evidence type="ECO:0000256" key="6">
    <source>
        <dbReference type="ARBA" id="ARBA00023136"/>
    </source>
</evidence>
<keyword evidence="3" id="KW-1003">Cell membrane</keyword>